<evidence type="ECO:0000313" key="1">
    <source>
        <dbReference type="EMBL" id="KAH3724541.1"/>
    </source>
</evidence>
<dbReference type="EMBL" id="JAIWYP010000012">
    <property type="protein sequence ID" value="KAH3724541.1"/>
    <property type="molecule type" value="Genomic_DNA"/>
</dbReference>
<gene>
    <name evidence="1" type="ORF">DPMN_050361</name>
</gene>
<accession>A0A9D4HMY0</accession>
<proteinExistence type="predicted"/>
<reference evidence="1" key="2">
    <citation type="submission" date="2020-11" db="EMBL/GenBank/DDBJ databases">
        <authorList>
            <person name="McCartney M.A."/>
            <person name="Auch B."/>
            <person name="Kono T."/>
            <person name="Mallez S."/>
            <person name="Becker A."/>
            <person name="Gohl D.M."/>
            <person name="Silverstein K.A.T."/>
            <person name="Koren S."/>
            <person name="Bechman K.B."/>
            <person name="Herman A."/>
            <person name="Abrahante J.E."/>
            <person name="Garbe J."/>
        </authorList>
    </citation>
    <scope>NUCLEOTIDE SEQUENCE</scope>
    <source>
        <strain evidence="1">Duluth1</strain>
        <tissue evidence="1">Whole animal</tissue>
    </source>
</reference>
<dbReference type="AlphaFoldDB" id="A0A9D4HMY0"/>
<evidence type="ECO:0000313" key="2">
    <source>
        <dbReference type="Proteomes" id="UP000828390"/>
    </source>
</evidence>
<comment type="caution">
    <text evidence="1">The sequence shown here is derived from an EMBL/GenBank/DDBJ whole genome shotgun (WGS) entry which is preliminary data.</text>
</comment>
<dbReference type="Proteomes" id="UP000828390">
    <property type="component" value="Unassembled WGS sequence"/>
</dbReference>
<name>A0A9D4HMY0_DREPO</name>
<keyword evidence="2" id="KW-1185">Reference proteome</keyword>
<sequence length="58" mass="6242">MNASTGRRVTTTPTVPTWTAASNVTVIMDMETWRGSGDNAVLVCLSSVYCNFPSPIYA</sequence>
<reference evidence="1" key="1">
    <citation type="journal article" date="2019" name="bioRxiv">
        <title>The Genome of the Zebra Mussel, Dreissena polymorpha: A Resource for Invasive Species Research.</title>
        <authorList>
            <person name="McCartney M.A."/>
            <person name="Auch B."/>
            <person name="Kono T."/>
            <person name="Mallez S."/>
            <person name="Zhang Y."/>
            <person name="Obille A."/>
            <person name="Becker A."/>
            <person name="Abrahante J.E."/>
            <person name="Garbe J."/>
            <person name="Badalamenti J.P."/>
            <person name="Herman A."/>
            <person name="Mangelson H."/>
            <person name="Liachko I."/>
            <person name="Sullivan S."/>
            <person name="Sone E.D."/>
            <person name="Koren S."/>
            <person name="Silverstein K.A.T."/>
            <person name="Beckman K.B."/>
            <person name="Gohl D.M."/>
        </authorList>
    </citation>
    <scope>NUCLEOTIDE SEQUENCE</scope>
    <source>
        <strain evidence="1">Duluth1</strain>
        <tissue evidence="1">Whole animal</tissue>
    </source>
</reference>
<organism evidence="1 2">
    <name type="scientific">Dreissena polymorpha</name>
    <name type="common">Zebra mussel</name>
    <name type="synonym">Mytilus polymorpha</name>
    <dbReference type="NCBI Taxonomy" id="45954"/>
    <lineage>
        <taxon>Eukaryota</taxon>
        <taxon>Metazoa</taxon>
        <taxon>Spiralia</taxon>
        <taxon>Lophotrochozoa</taxon>
        <taxon>Mollusca</taxon>
        <taxon>Bivalvia</taxon>
        <taxon>Autobranchia</taxon>
        <taxon>Heteroconchia</taxon>
        <taxon>Euheterodonta</taxon>
        <taxon>Imparidentia</taxon>
        <taxon>Neoheterodontei</taxon>
        <taxon>Myida</taxon>
        <taxon>Dreissenoidea</taxon>
        <taxon>Dreissenidae</taxon>
        <taxon>Dreissena</taxon>
    </lineage>
</organism>
<protein>
    <submittedName>
        <fullName evidence="1">Uncharacterized protein</fullName>
    </submittedName>
</protein>